<accession>A0A059CYN5</accession>
<organism evidence="1">
    <name type="scientific">Eucalyptus grandis</name>
    <name type="common">Flooded gum</name>
    <dbReference type="NCBI Taxonomy" id="71139"/>
    <lineage>
        <taxon>Eukaryota</taxon>
        <taxon>Viridiplantae</taxon>
        <taxon>Streptophyta</taxon>
        <taxon>Embryophyta</taxon>
        <taxon>Tracheophyta</taxon>
        <taxon>Spermatophyta</taxon>
        <taxon>Magnoliopsida</taxon>
        <taxon>eudicotyledons</taxon>
        <taxon>Gunneridae</taxon>
        <taxon>Pentapetalae</taxon>
        <taxon>rosids</taxon>
        <taxon>malvids</taxon>
        <taxon>Myrtales</taxon>
        <taxon>Myrtaceae</taxon>
        <taxon>Myrtoideae</taxon>
        <taxon>Eucalypteae</taxon>
        <taxon>Eucalyptus</taxon>
    </lineage>
</organism>
<evidence type="ECO:0000313" key="1">
    <source>
        <dbReference type="EMBL" id="KCW83339.1"/>
    </source>
</evidence>
<reference evidence="1" key="1">
    <citation type="submission" date="2013-07" db="EMBL/GenBank/DDBJ databases">
        <title>The genome of Eucalyptus grandis.</title>
        <authorList>
            <person name="Schmutz J."/>
            <person name="Hayes R."/>
            <person name="Myburg A."/>
            <person name="Tuskan G."/>
            <person name="Grattapaglia D."/>
            <person name="Rokhsar D.S."/>
        </authorList>
    </citation>
    <scope>NUCLEOTIDE SEQUENCE</scope>
    <source>
        <tissue evidence="1">Leaf extractions</tissue>
    </source>
</reference>
<proteinExistence type="predicted"/>
<dbReference type="EMBL" id="KK198754">
    <property type="protein sequence ID" value="KCW83339.1"/>
    <property type="molecule type" value="Genomic_DNA"/>
</dbReference>
<name>A0A059CYN5_EUCGR</name>
<dbReference type="AlphaFoldDB" id="A0A059CYN5"/>
<dbReference type="Gramene" id="KCW83339">
    <property type="protein sequence ID" value="KCW83339"/>
    <property type="gene ID" value="EUGRSUZ_B00271"/>
</dbReference>
<sequence length="72" mass="8197">MHRVPKWSANTQHNKSLGFGHFRARVDRKIIFGRQDSTSHAYTAPIVGKSRCPNFQGLSPHHIDNSLRKSLC</sequence>
<gene>
    <name evidence="1" type="ORF">EUGRSUZ_B00271</name>
</gene>
<dbReference type="InParanoid" id="A0A059CYN5"/>
<protein>
    <submittedName>
        <fullName evidence="1">Uncharacterized protein</fullName>
    </submittedName>
</protein>